<evidence type="ECO:0000256" key="1">
    <source>
        <dbReference type="ARBA" id="ARBA00004141"/>
    </source>
</evidence>
<evidence type="ECO:0000313" key="8">
    <source>
        <dbReference type="EMBL" id="KAA5612763.1"/>
    </source>
</evidence>
<sequence>MPGRACAPGGGSLSRDRQLGTGHQRALPRRPLRPRAAGAGTPAGDRRAAAADRALPSPLGRHRPSSGQPPVMLASLLPRPLSCPRWPALLLLLGLLAALPAQAQRLDFQALGEQLAARGDALTSRYVPSDGLAASQGFSDLYLDGFERKGLEYQFGALDRRALLEIEAGFGRLISLAAREARPEDVRQAWLALRPQLLAAGQRVAARNATASPLAIAGQTGLILLREGIEALLVITALVTVLRRGGNADKVPAVWGGVMLALLASLGVAALLGMGRNVLGIPRETLEGLTVLSAAAVLAYVSCWLFARRDAARWQGYLTAQVDAAASTGSLLGISAAAFLAVFREGAETVLFVAALSRGTEDWSAVAAGAMAGCIGIGLLYVAMTRLSLKLPVGRLFAGMALLLLVLAFSFVAQGVTSLQVSGGLPSSQLGGMPTMPMAGINLSLEALLGYVALAGGLGVLWILERHRLAPGKADV</sequence>
<proteinExistence type="inferred from homology"/>
<feature type="transmembrane region" description="Helical" evidence="7">
    <location>
        <begin position="318"/>
        <end position="343"/>
    </location>
</feature>
<reference evidence="8 9" key="1">
    <citation type="submission" date="2019-09" db="EMBL/GenBank/DDBJ databases">
        <title>Genome sequence of Rhodovastum atsumiense, a diverse member of the Acetobacteraceae family of non-sulfur purple photosynthetic bacteria.</title>
        <authorList>
            <person name="Meyer T."/>
            <person name="Kyndt J."/>
        </authorList>
    </citation>
    <scope>NUCLEOTIDE SEQUENCE [LARGE SCALE GENOMIC DNA]</scope>
    <source>
        <strain evidence="8 9">DSM 21279</strain>
    </source>
</reference>
<evidence type="ECO:0000256" key="6">
    <source>
        <dbReference type="SAM" id="MobiDB-lite"/>
    </source>
</evidence>
<protein>
    <submittedName>
        <fullName evidence="8">Iron permease</fullName>
    </submittedName>
</protein>
<keyword evidence="9" id="KW-1185">Reference proteome</keyword>
<keyword evidence="3 7" id="KW-0812">Transmembrane</keyword>
<evidence type="ECO:0000256" key="3">
    <source>
        <dbReference type="ARBA" id="ARBA00022692"/>
    </source>
</evidence>
<dbReference type="GO" id="GO:0033573">
    <property type="term" value="C:high-affinity iron permease complex"/>
    <property type="evidence" value="ECO:0007669"/>
    <property type="project" value="InterPro"/>
</dbReference>
<dbReference type="GO" id="GO:0015093">
    <property type="term" value="F:ferrous iron transmembrane transporter activity"/>
    <property type="evidence" value="ECO:0007669"/>
    <property type="project" value="TreeGrafter"/>
</dbReference>
<keyword evidence="4 7" id="KW-1133">Transmembrane helix</keyword>
<dbReference type="AlphaFoldDB" id="A0A5M6IWS1"/>
<dbReference type="OrthoDB" id="9779283at2"/>
<evidence type="ECO:0000256" key="4">
    <source>
        <dbReference type="ARBA" id="ARBA00022989"/>
    </source>
</evidence>
<dbReference type="PANTHER" id="PTHR31632:SF2">
    <property type="entry name" value="PLASMA MEMBRANE IRON PERMEASE"/>
    <property type="match status" value="1"/>
</dbReference>
<evidence type="ECO:0000313" key="9">
    <source>
        <dbReference type="Proteomes" id="UP000325255"/>
    </source>
</evidence>
<evidence type="ECO:0000256" key="7">
    <source>
        <dbReference type="SAM" id="Phobius"/>
    </source>
</evidence>
<feature type="region of interest" description="Disordered" evidence="6">
    <location>
        <begin position="1"/>
        <end position="50"/>
    </location>
</feature>
<feature type="compositionally biased region" description="Low complexity" evidence="6">
    <location>
        <begin position="34"/>
        <end position="43"/>
    </location>
</feature>
<comment type="subcellular location">
    <subcellularLocation>
        <location evidence="1">Membrane</location>
        <topology evidence="1">Multi-pass membrane protein</topology>
    </subcellularLocation>
</comment>
<organism evidence="8 9">
    <name type="scientific">Rhodovastum atsumiense</name>
    <dbReference type="NCBI Taxonomy" id="504468"/>
    <lineage>
        <taxon>Bacteria</taxon>
        <taxon>Pseudomonadati</taxon>
        <taxon>Pseudomonadota</taxon>
        <taxon>Alphaproteobacteria</taxon>
        <taxon>Acetobacterales</taxon>
        <taxon>Acetobacteraceae</taxon>
        <taxon>Rhodovastum</taxon>
    </lineage>
</organism>
<gene>
    <name evidence="8" type="ORF">F1189_08490</name>
</gene>
<evidence type="ECO:0000256" key="5">
    <source>
        <dbReference type="ARBA" id="ARBA00023136"/>
    </source>
</evidence>
<dbReference type="Proteomes" id="UP000325255">
    <property type="component" value="Unassembled WGS sequence"/>
</dbReference>
<feature type="transmembrane region" description="Helical" evidence="7">
    <location>
        <begin position="286"/>
        <end position="306"/>
    </location>
</feature>
<feature type="transmembrane region" description="Helical" evidence="7">
    <location>
        <begin position="363"/>
        <end position="384"/>
    </location>
</feature>
<dbReference type="InterPro" id="IPR004923">
    <property type="entry name" value="FTR1/Fip1/EfeU"/>
</dbReference>
<name>A0A5M6IWS1_9PROT</name>
<accession>A0A5M6IWS1</accession>
<evidence type="ECO:0000256" key="2">
    <source>
        <dbReference type="ARBA" id="ARBA00008333"/>
    </source>
</evidence>
<dbReference type="Pfam" id="PF03239">
    <property type="entry name" value="FTR1"/>
    <property type="match status" value="1"/>
</dbReference>
<keyword evidence="5 7" id="KW-0472">Membrane</keyword>
<feature type="transmembrane region" description="Helical" evidence="7">
    <location>
        <begin position="254"/>
        <end position="274"/>
    </location>
</feature>
<comment type="similarity">
    <text evidence="2">Belongs to the oxidase-dependent Fe transporter (OFeT) (TC 9.A.10.1) family.</text>
</comment>
<dbReference type="EMBL" id="VWPK01000010">
    <property type="protein sequence ID" value="KAA5612763.1"/>
    <property type="molecule type" value="Genomic_DNA"/>
</dbReference>
<dbReference type="PANTHER" id="PTHR31632">
    <property type="entry name" value="IRON TRANSPORTER FTH1"/>
    <property type="match status" value="1"/>
</dbReference>
<feature type="transmembrane region" description="Helical" evidence="7">
    <location>
        <begin position="396"/>
        <end position="421"/>
    </location>
</feature>
<comment type="caution">
    <text evidence="8">The sequence shown here is derived from an EMBL/GenBank/DDBJ whole genome shotgun (WGS) entry which is preliminary data.</text>
</comment>
<feature type="transmembrane region" description="Helical" evidence="7">
    <location>
        <begin position="441"/>
        <end position="464"/>
    </location>
</feature>